<proteinExistence type="predicted"/>
<feature type="domain" description="C2H2-type" evidence="8">
    <location>
        <begin position="247"/>
        <end position="270"/>
    </location>
</feature>
<feature type="domain" description="C2H2-type" evidence="8">
    <location>
        <begin position="305"/>
        <end position="333"/>
    </location>
</feature>
<sequence>MVHTLRKITNICRLCLCEEVKILIPTKDVFNSSLTPEDVERFTGVQIPTDDNVPYVICTDCRNSLIKSVSFRNSCARNDRLYIQLFSELIIEIRNEVVLKQHPKRIVKEPYGDSDEYQQAVISEIAIVKLEDAVSNDASINQEQFLSSDEDHIKFENHNDPNDSVEFAASKANVRSCKGRRGIRPKAKRSNKKMKSPQLAEQDDVSNAFSTEYLDWPYFTKQLCDICGQMITNFKRHLLSHTKEAMYACPHCSIKMTDSSNLVRHINAVHMKTIVKTCETCGKGFTHYNTYNSHMRSMHGIGEKYECKICQKLYIHKKGLREHISRVHTYESKFECKLCSKRFKTRRALNIHGRVHSDNQPYACSHCPKRFKSGYARNTHQLTHTGITFSCGLCNKSYRYKSLLSMHMRKLHPETVVGAEPADDCVADDGIS</sequence>
<dbReference type="EnsemblMetazoa" id="ACHR006081-RA">
    <property type="protein sequence ID" value="ACHR006081-PA"/>
    <property type="gene ID" value="ACHR006081"/>
</dbReference>
<feature type="domain" description="C2H2-type" evidence="8">
    <location>
        <begin position="276"/>
        <end position="299"/>
    </location>
</feature>
<dbReference type="PANTHER" id="PTHR24379:SF121">
    <property type="entry name" value="C2H2-TYPE DOMAIN-CONTAINING PROTEIN"/>
    <property type="match status" value="1"/>
</dbReference>
<feature type="binding site" evidence="6">
    <location>
        <position position="15"/>
    </location>
    <ligand>
        <name>Zn(2+)</name>
        <dbReference type="ChEBI" id="CHEBI:29105"/>
    </ligand>
</feature>
<dbReference type="GO" id="GO:0005634">
    <property type="term" value="C:nucleus"/>
    <property type="evidence" value="ECO:0007669"/>
    <property type="project" value="InterPro"/>
</dbReference>
<dbReference type="Pfam" id="PF07776">
    <property type="entry name" value="zf-AD"/>
    <property type="match status" value="1"/>
</dbReference>
<dbReference type="SMART" id="SM00355">
    <property type="entry name" value="ZnF_C2H2"/>
    <property type="match status" value="7"/>
</dbReference>
<keyword evidence="4 6" id="KW-0862">Zinc</keyword>
<dbReference type="SUPFAM" id="SSF57667">
    <property type="entry name" value="beta-beta-alpha zinc fingers"/>
    <property type="match status" value="4"/>
</dbReference>
<dbReference type="STRING" id="43041.A0A182K5P6"/>
<feature type="compositionally biased region" description="Basic residues" evidence="7">
    <location>
        <begin position="178"/>
        <end position="195"/>
    </location>
</feature>
<dbReference type="Proteomes" id="UP000075881">
    <property type="component" value="Unassembled WGS sequence"/>
</dbReference>
<feature type="binding site" evidence="6">
    <location>
        <position position="12"/>
    </location>
    <ligand>
        <name>Zn(2+)</name>
        <dbReference type="ChEBI" id="CHEBI:29105"/>
    </ligand>
</feature>
<dbReference type="AlphaFoldDB" id="A0A182K5P6"/>
<dbReference type="InterPro" id="IPR013087">
    <property type="entry name" value="Znf_C2H2_type"/>
</dbReference>
<evidence type="ECO:0000259" key="8">
    <source>
        <dbReference type="PROSITE" id="PS50157"/>
    </source>
</evidence>
<dbReference type="PANTHER" id="PTHR24379">
    <property type="entry name" value="KRAB AND ZINC FINGER DOMAIN-CONTAINING"/>
    <property type="match status" value="1"/>
</dbReference>
<feature type="domain" description="C2H2-type" evidence="8">
    <location>
        <begin position="362"/>
        <end position="386"/>
    </location>
</feature>
<evidence type="ECO:0000256" key="4">
    <source>
        <dbReference type="ARBA" id="ARBA00022833"/>
    </source>
</evidence>
<reference evidence="11" key="1">
    <citation type="submission" date="2013-03" db="EMBL/GenBank/DDBJ databases">
        <title>The Genome Sequence of Anopheles christyi ACHKN1017.</title>
        <authorList>
            <consortium name="The Broad Institute Genomics Platform"/>
            <person name="Neafsey D.E."/>
            <person name="Besansky N."/>
            <person name="Walker B."/>
            <person name="Young S.K."/>
            <person name="Zeng Q."/>
            <person name="Gargeya S."/>
            <person name="Fitzgerald M."/>
            <person name="Haas B."/>
            <person name="Abouelleil A."/>
            <person name="Allen A.W."/>
            <person name="Alvarado L."/>
            <person name="Arachchi H.M."/>
            <person name="Berlin A.M."/>
            <person name="Chapman S.B."/>
            <person name="Gainer-Dewar J."/>
            <person name="Goldberg J."/>
            <person name="Griggs A."/>
            <person name="Gujja S."/>
            <person name="Hansen M."/>
            <person name="Howarth C."/>
            <person name="Imamovic A."/>
            <person name="Ireland A."/>
            <person name="Larimer J."/>
            <person name="McCowan C."/>
            <person name="Murphy C."/>
            <person name="Pearson M."/>
            <person name="Poon T.W."/>
            <person name="Priest M."/>
            <person name="Roberts A."/>
            <person name="Saif S."/>
            <person name="Shea T."/>
            <person name="Sisk P."/>
            <person name="Sykes S."/>
            <person name="Wortman J."/>
            <person name="Nusbaum C."/>
            <person name="Birren B."/>
        </authorList>
    </citation>
    <scope>NUCLEOTIDE SEQUENCE [LARGE SCALE GENOMIC DNA]</scope>
    <source>
        <strain evidence="11">ACHKN1017</strain>
    </source>
</reference>
<evidence type="ECO:0000256" key="5">
    <source>
        <dbReference type="PROSITE-ProRule" id="PRU00042"/>
    </source>
</evidence>
<keyword evidence="3 5" id="KW-0863">Zinc-finger</keyword>
<evidence type="ECO:0000313" key="10">
    <source>
        <dbReference type="EnsemblMetazoa" id="ACHR006081-PA"/>
    </source>
</evidence>
<keyword evidence="11" id="KW-1185">Reference proteome</keyword>
<reference evidence="10" key="2">
    <citation type="submission" date="2020-05" db="UniProtKB">
        <authorList>
            <consortium name="EnsemblMetazoa"/>
        </authorList>
    </citation>
    <scope>IDENTIFICATION</scope>
    <source>
        <strain evidence="10">ACHKN1017</strain>
    </source>
</reference>
<evidence type="ECO:0000313" key="11">
    <source>
        <dbReference type="Proteomes" id="UP000075881"/>
    </source>
</evidence>
<evidence type="ECO:0000256" key="6">
    <source>
        <dbReference type="PROSITE-ProRule" id="PRU01263"/>
    </source>
</evidence>
<feature type="domain" description="C2H2-type" evidence="8">
    <location>
        <begin position="389"/>
        <end position="412"/>
    </location>
</feature>
<evidence type="ECO:0000256" key="3">
    <source>
        <dbReference type="ARBA" id="ARBA00022771"/>
    </source>
</evidence>
<feature type="region of interest" description="Disordered" evidence="7">
    <location>
        <begin position="178"/>
        <end position="201"/>
    </location>
</feature>
<name>A0A182K5P6_9DIPT</name>
<dbReference type="FunFam" id="3.30.160.60:FF:002753">
    <property type="entry name" value="AGAP011403-PA"/>
    <property type="match status" value="1"/>
</dbReference>
<dbReference type="PROSITE" id="PS51915">
    <property type="entry name" value="ZAD"/>
    <property type="match status" value="1"/>
</dbReference>
<evidence type="ECO:0000256" key="2">
    <source>
        <dbReference type="ARBA" id="ARBA00022737"/>
    </source>
</evidence>
<feature type="domain" description="ZAD" evidence="9">
    <location>
        <begin position="10"/>
        <end position="85"/>
    </location>
</feature>
<protein>
    <recommendedName>
        <fullName evidence="12">Protein krueppel</fullName>
    </recommendedName>
</protein>
<keyword evidence="1 6" id="KW-0479">Metal-binding</keyword>
<dbReference type="PROSITE" id="PS50157">
    <property type="entry name" value="ZINC_FINGER_C2H2_2"/>
    <property type="match status" value="6"/>
</dbReference>
<evidence type="ECO:0000259" key="9">
    <source>
        <dbReference type="PROSITE" id="PS51915"/>
    </source>
</evidence>
<dbReference type="SUPFAM" id="SSF57716">
    <property type="entry name" value="Glucocorticoid receptor-like (DNA-binding domain)"/>
    <property type="match status" value="1"/>
</dbReference>
<dbReference type="Gene3D" id="3.30.160.60">
    <property type="entry name" value="Classic Zinc Finger"/>
    <property type="match status" value="5"/>
</dbReference>
<organism evidence="10 11">
    <name type="scientific">Anopheles christyi</name>
    <dbReference type="NCBI Taxonomy" id="43041"/>
    <lineage>
        <taxon>Eukaryota</taxon>
        <taxon>Metazoa</taxon>
        <taxon>Ecdysozoa</taxon>
        <taxon>Arthropoda</taxon>
        <taxon>Hexapoda</taxon>
        <taxon>Insecta</taxon>
        <taxon>Pterygota</taxon>
        <taxon>Neoptera</taxon>
        <taxon>Endopterygota</taxon>
        <taxon>Diptera</taxon>
        <taxon>Nematocera</taxon>
        <taxon>Culicoidea</taxon>
        <taxon>Culicidae</taxon>
        <taxon>Anophelinae</taxon>
        <taxon>Anopheles</taxon>
    </lineage>
</organism>
<feature type="binding site" evidence="6">
    <location>
        <position position="61"/>
    </location>
    <ligand>
        <name>Zn(2+)</name>
        <dbReference type="ChEBI" id="CHEBI:29105"/>
    </ligand>
</feature>
<dbReference type="GO" id="GO:0008270">
    <property type="term" value="F:zinc ion binding"/>
    <property type="evidence" value="ECO:0007669"/>
    <property type="project" value="UniProtKB-UniRule"/>
</dbReference>
<dbReference type="VEuPathDB" id="VectorBase:ACHR006081"/>
<dbReference type="SMART" id="SM00868">
    <property type="entry name" value="zf-AD"/>
    <property type="match status" value="1"/>
</dbReference>
<dbReference type="PROSITE" id="PS00028">
    <property type="entry name" value="ZINC_FINGER_C2H2_1"/>
    <property type="match status" value="6"/>
</dbReference>
<feature type="binding site" evidence="6">
    <location>
        <position position="58"/>
    </location>
    <ligand>
        <name>Zn(2+)</name>
        <dbReference type="ChEBI" id="CHEBI:29105"/>
    </ligand>
</feature>
<dbReference type="InterPro" id="IPR036236">
    <property type="entry name" value="Znf_C2H2_sf"/>
</dbReference>
<dbReference type="Pfam" id="PF00096">
    <property type="entry name" value="zf-C2H2"/>
    <property type="match status" value="5"/>
</dbReference>
<dbReference type="Gene3D" id="3.40.1800.20">
    <property type="match status" value="1"/>
</dbReference>
<evidence type="ECO:0000256" key="1">
    <source>
        <dbReference type="ARBA" id="ARBA00022723"/>
    </source>
</evidence>
<keyword evidence="2" id="KW-0677">Repeat</keyword>
<evidence type="ECO:0008006" key="12">
    <source>
        <dbReference type="Google" id="ProtNLM"/>
    </source>
</evidence>
<accession>A0A182K5P6</accession>
<dbReference type="InterPro" id="IPR012934">
    <property type="entry name" value="Znf_AD"/>
</dbReference>
<feature type="domain" description="C2H2-type" evidence="8">
    <location>
        <begin position="334"/>
        <end position="361"/>
    </location>
</feature>
<evidence type="ECO:0000256" key="7">
    <source>
        <dbReference type="SAM" id="MobiDB-lite"/>
    </source>
</evidence>